<name>A0A0D0UTF1_9TREE</name>
<keyword evidence="2" id="KW-1185">Reference proteome</keyword>
<dbReference type="EMBL" id="KN847910">
    <property type="protein sequence ID" value="KIR38486.1"/>
    <property type="molecule type" value="Genomic_DNA"/>
</dbReference>
<protein>
    <submittedName>
        <fullName evidence="1">Uncharacterized protein</fullName>
    </submittedName>
</protein>
<proteinExistence type="predicted"/>
<dbReference type="HOGENOM" id="CLU_3392275_0_0_1"/>
<reference evidence="1 2" key="1">
    <citation type="submission" date="2015-01" db="EMBL/GenBank/DDBJ databases">
        <title>The Genome Sequence of Cryptococcus gattii Ram5.</title>
        <authorList>
            <consortium name="The Broad Institute Genomics Platform"/>
            <person name="Cuomo C."/>
            <person name="Litvintseva A."/>
            <person name="Chen Y."/>
            <person name="Heitman J."/>
            <person name="Sun S."/>
            <person name="Springer D."/>
            <person name="Dromer F."/>
            <person name="Young S."/>
            <person name="Zeng Q."/>
            <person name="Gargeya S."/>
            <person name="Abouelleil A."/>
            <person name="Alvarado L."/>
            <person name="Chapman S.B."/>
            <person name="Gainer-Dewar J."/>
            <person name="Goldberg J."/>
            <person name="Griggs A."/>
            <person name="Gujja S."/>
            <person name="Hansen M."/>
            <person name="Howarth C."/>
            <person name="Imamovic A."/>
            <person name="Larimer J."/>
            <person name="Murphy C."/>
            <person name="Naylor J."/>
            <person name="Pearson M."/>
            <person name="Priest M."/>
            <person name="Roberts A."/>
            <person name="Saif S."/>
            <person name="Shea T."/>
            <person name="Sykes S."/>
            <person name="Wortman J."/>
            <person name="Nusbaum C."/>
            <person name="Birren B."/>
        </authorList>
    </citation>
    <scope>NUCLEOTIDE SEQUENCE [LARGE SCALE GENOMIC DNA]</scope>
    <source>
        <strain evidence="1 2">Ram5</strain>
    </source>
</reference>
<organism evidence="1 2">
    <name type="scientific">Cryptococcus deuterogattii Ram5</name>
    <dbReference type="NCBI Taxonomy" id="1296110"/>
    <lineage>
        <taxon>Eukaryota</taxon>
        <taxon>Fungi</taxon>
        <taxon>Dikarya</taxon>
        <taxon>Basidiomycota</taxon>
        <taxon>Agaricomycotina</taxon>
        <taxon>Tremellomycetes</taxon>
        <taxon>Tremellales</taxon>
        <taxon>Cryptococcaceae</taxon>
        <taxon>Cryptococcus</taxon>
        <taxon>Cryptococcus gattii species complex</taxon>
    </lineage>
</organism>
<accession>A0A0D0UTF1</accession>
<gene>
    <name evidence="1" type="ORF">I313_05598</name>
</gene>
<evidence type="ECO:0000313" key="2">
    <source>
        <dbReference type="Proteomes" id="UP000053392"/>
    </source>
</evidence>
<dbReference type="AlphaFoldDB" id="A0A0D0UTF1"/>
<sequence>MECNLCSAGRCMLKEESEEAITIGNEKRQNDR</sequence>
<dbReference type="Proteomes" id="UP000053392">
    <property type="component" value="Unassembled WGS sequence"/>
</dbReference>
<evidence type="ECO:0000313" key="1">
    <source>
        <dbReference type="EMBL" id="KIR38486.1"/>
    </source>
</evidence>